<protein>
    <recommendedName>
        <fullName evidence="12">NB-ARC domain-containing protein</fullName>
    </recommendedName>
</protein>
<dbReference type="Gene3D" id="1.10.10.10">
    <property type="entry name" value="Winged helix-like DNA-binding domain superfamily/Winged helix DNA-binding domain"/>
    <property type="match status" value="1"/>
</dbReference>
<evidence type="ECO:0000256" key="3">
    <source>
        <dbReference type="ARBA" id="ARBA00022737"/>
    </source>
</evidence>
<dbReference type="Pfam" id="PF01535">
    <property type="entry name" value="PPR"/>
    <property type="match status" value="2"/>
</dbReference>
<evidence type="ECO:0000256" key="4">
    <source>
        <dbReference type="ARBA" id="ARBA00022741"/>
    </source>
</evidence>
<evidence type="ECO:0000256" key="5">
    <source>
        <dbReference type="ARBA" id="ARBA00022821"/>
    </source>
</evidence>
<keyword evidence="2" id="KW-0433">Leucine-rich repeat</keyword>
<dbReference type="InterPro" id="IPR042197">
    <property type="entry name" value="Apaf_helical"/>
</dbReference>
<sequence length="1846" mass="209761">MADIAKSVGKYIAEKVGQQLGYVISYESNIDNLIAEVKRLEEAKDIIYHSVEAATRNGELIELMAKNWLEKVDAIVTEAEEFQKNEGHAKAECSCGHFPNLWARHQLSMKAKEIAKDIPGVIKDGEKITKVSYPPRVLVGIASPYARGYKALDSRTSILNQIMQTLMDPHVCKVGLWGMGGVGKSTLVKELAWKAVKYYSFGTVVSVELTESPDVKTIQVKIAESLGMKKFDVETLEARASRLHERICKEENILIIMDNIWERLDLIEVGVPFGDDHKGSKLLFTSRDLNILTQEMGVQEQFCFKLEVLSEEESWSLFEKQVGDALKDNKIQPIVLEVAKACCGLPLLLSTVANTLKNKRLPAWDDAFQQLTRFNHEDLAAKMYLAIELSYNHLANDELKSLFLLLGSMGQATIWKRDVLTDLWSLGLFKNVDSLARARNRFYYLVTELKSACLLLEEGDENEFIKMHDVVHEVARILASKDRPIFVEKQYSELKEWPKIDKKCYRMFVSECHIHDLPKSLECPELEILKLGSQNNFLKVPDNFLAETKELKCVYLSGLDCVPSLASFLCHLPNLCALHLCECMLEDIAILAELKNLEILDFNNSEIRELPAAIGNLTRLRLLCLSNVSGLRAIPAKILSSLTNLEELYIGNTFIQWEDDEIKGNNASLGELRHLHQLTILEVMIQDASVLPENLFIFGQLNKYRIFIGYDCGWSYGNLTISKTLKLTQGKTKKIQLDKEIKLLLSNVEDLGLNNVHGVSSVLYQLNEEGFPQLKHLDLQSSDDIHYIIDSKEWHHSCEAFPKLESLFLYNLPNMRKICNGPLPVQSFTELKVIKVKSCDQLENVFSYSLIKDLPSLLELEISQCKVMSKIIIKEDAEIDKIEFPRLHSITLDYLPILASFCSKRMATGMELRITRGLVNLQHLSISGCELLEEIFSTEEKIVNLPSDAISLSNQEVVFPSLETLVVSDMDSLKTIWNNQMASNSFPKLTRLGISFCNKLTNIVSSYVPKHLETMTVVSCDSLEVVFDMEKLNSCSLSQHGLTAQLKTLTLANLPKLKRIWSKGRCRILGFQNLCTVEISDCQGLNHVFPLSVGMELKNLQVLTISSSGIKHIVVNEEKLELAPKFVLPKLETLRFRILPKLRNFGHEIQTLECPNLKELDVTNCGKLEIFAKESLICQDILVDVQPLFSFEKVIQSVENLTLSRKDIMFICNDQQSDVGFYHVKSLLLQHLRRNVEFPTNFLQRFTNLEELTLYSCSYQSIPHIEHEVISNKLKSLTLHSLWHLENICQENSQMEQFVQNLQTLKLIDCRSLLSIAPSHARFQYLSTLWVGYCDELENIISSRTARGLPALQNLVISNCNMIEEIVVSEDEDTSEIAFMKLEFLQLQGLPSLTSFSNGNLLFKFPLLKTLHVIECPMMETFSRGIIRAPSLKAVSVTPEGDELLWKCDLNTTIEIFFTQQNYEEELSISSKFEVFLPPEIFRLHHKDWLTPKEVTTLLNSLTHHSSAVTLLHLYSSRKDFNLTEPFCVSLITRLARAKLIHPIQSLLQTLAHEKKLRRFSEDFFYSVIKLYAHSLNRIDKAVDTLYAMPSFRCVPSTKTFNFVLNLLVSARVYEVVHKVYASAGRLGVEVDACCLNILIKGLCESGKLEAAYKVFDEFPKSGLERNVRTFATLMDGLCEKGRVEEAIELLEVMERSGVSGDTIVYNVVIKGLRKKGMVEEGKQMLERMMRKGCYPSGSSYQEVLYGLLDAERFSEAKDLMERMVLKERVSPSFVSYKVMIKGLCKRNLVEDVDWAVRQMVLQGFAPRMGMWKQIVKCMVSQEITSNCVSVEEILEDTVPISLPCN</sequence>
<dbReference type="PANTHER" id="PTHR33463">
    <property type="entry name" value="NB-ARC DOMAIN-CONTAINING PROTEIN-RELATED"/>
    <property type="match status" value="1"/>
</dbReference>
<accession>A0AAV1XY51</accession>
<dbReference type="PANTHER" id="PTHR33463:SF203">
    <property type="entry name" value="AAA+ ATPASE DOMAIN-CONTAINING PROTEIN"/>
    <property type="match status" value="1"/>
</dbReference>
<evidence type="ECO:0000259" key="8">
    <source>
        <dbReference type="Pfam" id="PF00931"/>
    </source>
</evidence>
<dbReference type="Gene3D" id="3.80.10.10">
    <property type="entry name" value="Ribonuclease Inhibitor"/>
    <property type="match status" value="3"/>
</dbReference>
<dbReference type="Proteomes" id="UP001497480">
    <property type="component" value="Unassembled WGS sequence"/>
</dbReference>
<evidence type="ECO:0000256" key="7">
    <source>
        <dbReference type="PROSITE-ProRule" id="PRU00708"/>
    </source>
</evidence>
<evidence type="ECO:0000313" key="11">
    <source>
        <dbReference type="Proteomes" id="UP001497480"/>
    </source>
</evidence>
<evidence type="ECO:0000256" key="6">
    <source>
        <dbReference type="ARBA" id="ARBA00022840"/>
    </source>
</evidence>
<feature type="repeat" description="PPR" evidence="7">
    <location>
        <begin position="1632"/>
        <end position="1666"/>
    </location>
</feature>
<dbReference type="InterPro" id="IPR057135">
    <property type="entry name" value="At4g27190-like_LRR"/>
</dbReference>
<keyword evidence="4" id="KW-0547">Nucleotide-binding</keyword>
<dbReference type="EMBL" id="CAXHTB010000019">
    <property type="protein sequence ID" value="CAL0326474.1"/>
    <property type="molecule type" value="Genomic_DNA"/>
</dbReference>
<feature type="repeat" description="PPR" evidence="7">
    <location>
        <begin position="1667"/>
        <end position="1701"/>
    </location>
</feature>
<dbReference type="SUPFAM" id="SSF52047">
    <property type="entry name" value="RNI-like"/>
    <property type="match status" value="1"/>
</dbReference>
<dbReference type="InterPro" id="IPR032675">
    <property type="entry name" value="LRR_dom_sf"/>
</dbReference>
<dbReference type="GO" id="GO:0006952">
    <property type="term" value="P:defense response"/>
    <property type="evidence" value="ECO:0007669"/>
    <property type="project" value="UniProtKB-KW"/>
</dbReference>
<proteinExistence type="inferred from homology"/>
<evidence type="ECO:0000256" key="1">
    <source>
        <dbReference type="ARBA" id="ARBA00008894"/>
    </source>
</evidence>
<dbReference type="Gene3D" id="3.40.50.300">
    <property type="entry name" value="P-loop containing nucleotide triphosphate hydrolases"/>
    <property type="match status" value="1"/>
</dbReference>
<dbReference type="InterPro" id="IPR050905">
    <property type="entry name" value="Plant_NBS-LRR"/>
</dbReference>
<reference evidence="10 11" key="1">
    <citation type="submission" date="2024-03" db="EMBL/GenBank/DDBJ databases">
        <authorList>
            <person name="Martinez-Hernandez J."/>
        </authorList>
    </citation>
    <scope>NUCLEOTIDE SEQUENCE [LARGE SCALE GENOMIC DNA]</scope>
</reference>
<keyword evidence="6" id="KW-0067">ATP-binding</keyword>
<dbReference type="GO" id="GO:0043531">
    <property type="term" value="F:ADP binding"/>
    <property type="evidence" value="ECO:0007669"/>
    <property type="project" value="InterPro"/>
</dbReference>
<organism evidence="10 11">
    <name type="scientific">Lupinus luteus</name>
    <name type="common">European yellow lupine</name>
    <dbReference type="NCBI Taxonomy" id="3873"/>
    <lineage>
        <taxon>Eukaryota</taxon>
        <taxon>Viridiplantae</taxon>
        <taxon>Streptophyta</taxon>
        <taxon>Embryophyta</taxon>
        <taxon>Tracheophyta</taxon>
        <taxon>Spermatophyta</taxon>
        <taxon>Magnoliopsida</taxon>
        <taxon>eudicotyledons</taxon>
        <taxon>Gunneridae</taxon>
        <taxon>Pentapetalae</taxon>
        <taxon>rosids</taxon>
        <taxon>fabids</taxon>
        <taxon>Fabales</taxon>
        <taxon>Fabaceae</taxon>
        <taxon>Papilionoideae</taxon>
        <taxon>50 kb inversion clade</taxon>
        <taxon>genistoids sensu lato</taxon>
        <taxon>core genistoids</taxon>
        <taxon>Genisteae</taxon>
        <taxon>Lupinus</taxon>
    </lineage>
</organism>
<keyword evidence="5" id="KW-0611">Plant defense</keyword>
<dbReference type="NCBIfam" id="TIGR00756">
    <property type="entry name" value="PPR"/>
    <property type="match status" value="3"/>
</dbReference>
<dbReference type="InterPro" id="IPR002182">
    <property type="entry name" value="NB-ARC"/>
</dbReference>
<dbReference type="SUPFAM" id="SSF52058">
    <property type="entry name" value="L domain-like"/>
    <property type="match status" value="2"/>
</dbReference>
<dbReference type="Pfam" id="PF23247">
    <property type="entry name" value="LRR_RPS2"/>
    <property type="match status" value="4"/>
</dbReference>
<comment type="caution">
    <text evidence="10">The sequence shown here is derived from an EMBL/GenBank/DDBJ whole genome shotgun (WGS) entry which is preliminary data.</text>
</comment>
<dbReference type="Pfam" id="PF00931">
    <property type="entry name" value="NB-ARC"/>
    <property type="match status" value="1"/>
</dbReference>
<dbReference type="Gene3D" id="1.25.40.10">
    <property type="entry name" value="Tetratricopeptide repeat domain"/>
    <property type="match status" value="3"/>
</dbReference>
<feature type="domain" description="Disease resistance protein At4g27190-like leucine-rich repeats" evidence="9">
    <location>
        <begin position="1198"/>
        <end position="1319"/>
    </location>
</feature>
<feature type="domain" description="NB-ARC" evidence="8">
    <location>
        <begin position="158"/>
        <end position="324"/>
    </location>
</feature>
<feature type="domain" description="Disease resistance protein At4g27190-like leucine-rich repeats" evidence="9">
    <location>
        <begin position="1320"/>
        <end position="1421"/>
    </location>
</feature>
<evidence type="ECO:0008006" key="12">
    <source>
        <dbReference type="Google" id="ProtNLM"/>
    </source>
</evidence>
<feature type="domain" description="Disease resistance protein At4g27190-like leucine-rich repeats" evidence="9">
    <location>
        <begin position="723"/>
        <end position="866"/>
    </location>
</feature>
<dbReference type="GO" id="GO:0005524">
    <property type="term" value="F:ATP binding"/>
    <property type="evidence" value="ECO:0007669"/>
    <property type="project" value="UniProtKB-KW"/>
</dbReference>
<keyword evidence="3" id="KW-0677">Repeat</keyword>
<comment type="similarity">
    <text evidence="1">Belongs to the disease resistance NB-LRR family.</text>
</comment>
<dbReference type="PRINTS" id="PR00364">
    <property type="entry name" value="DISEASERSIST"/>
</dbReference>
<evidence type="ECO:0000256" key="2">
    <source>
        <dbReference type="ARBA" id="ARBA00022614"/>
    </source>
</evidence>
<dbReference type="PROSITE" id="PS51375">
    <property type="entry name" value="PPR"/>
    <property type="match status" value="4"/>
</dbReference>
<feature type="repeat" description="PPR" evidence="7">
    <location>
        <begin position="1773"/>
        <end position="1807"/>
    </location>
</feature>
<feature type="repeat" description="PPR" evidence="7">
    <location>
        <begin position="1702"/>
        <end position="1736"/>
    </location>
</feature>
<dbReference type="InterPro" id="IPR011990">
    <property type="entry name" value="TPR-like_helical_dom_sf"/>
</dbReference>
<dbReference type="Gene3D" id="1.10.8.430">
    <property type="entry name" value="Helical domain of apoptotic protease-activating factors"/>
    <property type="match status" value="1"/>
</dbReference>
<keyword evidence="11" id="KW-1185">Reference proteome</keyword>
<gene>
    <name evidence="10" type="ORF">LLUT_LOCUS27534</name>
</gene>
<dbReference type="InterPro" id="IPR002885">
    <property type="entry name" value="PPR_rpt"/>
</dbReference>
<evidence type="ECO:0000259" key="9">
    <source>
        <dbReference type="Pfam" id="PF23247"/>
    </source>
</evidence>
<dbReference type="SUPFAM" id="SSF52540">
    <property type="entry name" value="P-loop containing nucleoside triphosphate hydrolases"/>
    <property type="match status" value="1"/>
</dbReference>
<dbReference type="InterPro" id="IPR036388">
    <property type="entry name" value="WH-like_DNA-bd_sf"/>
</dbReference>
<dbReference type="InterPro" id="IPR027417">
    <property type="entry name" value="P-loop_NTPase"/>
</dbReference>
<feature type="domain" description="Disease resistance protein At4g27190-like leucine-rich repeats" evidence="9">
    <location>
        <begin position="1010"/>
        <end position="1107"/>
    </location>
</feature>
<evidence type="ECO:0000313" key="10">
    <source>
        <dbReference type="EMBL" id="CAL0326474.1"/>
    </source>
</evidence>
<dbReference type="Pfam" id="PF13041">
    <property type="entry name" value="PPR_2"/>
    <property type="match status" value="1"/>
</dbReference>
<name>A0AAV1XY51_LUPLU</name>